<evidence type="ECO:0000313" key="2">
    <source>
        <dbReference type="Proteomes" id="UP001274321"/>
    </source>
</evidence>
<sequence length="45" mass="4756">MTTVINVFQMLGAAIRAGEAARNHHVPAAADLQILGIPARAFKRG</sequence>
<reference evidence="1 2" key="1">
    <citation type="submission" date="2023-11" db="EMBL/GenBank/DDBJ databases">
        <authorList>
            <person name="Bao R."/>
        </authorList>
    </citation>
    <scope>NUCLEOTIDE SEQUENCE [LARGE SCALE GENOMIC DNA]</scope>
    <source>
        <strain evidence="1 2">PJ23</strain>
    </source>
</reference>
<dbReference type="Proteomes" id="UP001274321">
    <property type="component" value="Unassembled WGS sequence"/>
</dbReference>
<protein>
    <submittedName>
        <fullName evidence="1">Uncharacterized protein</fullName>
    </submittedName>
</protein>
<dbReference type="EMBL" id="JAXAFJ010000010">
    <property type="protein sequence ID" value="MDX6807281.1"/>
    <property type="molecule type" value="Genomic_DNA"/>
</dbReference>
<name>A0ABU4RRQ9_9HYPH</name>
<evidence type="ECO:0000313" key="1">
    <source>
        <dbReference type="EMBL" id="MDX6807281.1"/>
    </source>
</evidence>
<organism evidence="1 2">
    <name type="scientific">Terrihabitans rhizophilus</name>
    <dbReference type="NCBI Taxonomy" id="3092662"/>
    <lineage>
        <taxon>Bacteria</taxon>
        <taxon>Pseudomonadati</taxon>
        <taxon>Pseudomonadota</taxon>
        <taxon>Alphaproteobacteria</taxon>
        <taxon>Hyphomicrobiales</taxon>
        <taxon>Terrihabitans</taxon>
    </lineage>
</organism>
<accession>A0ABU4RRQ9</accession>
<comment type="caution">
    <text evidence="1">The sequence shown here is derived from an EMBL/GenBank/DDBJ whole genome shotgun (WGS) entry which is preliminary data.</text>
</comment>
<proteinExistence type="predicted"/>
<keyword evidence="2" id="KW-1185">Reference proteome</keyword>
<gene>
    <name evidence="1" type="ORF">SCD90_14505</name>
</gene>